<dbReference type="EMBL" id="UOGE01000002">
    <property type="protein sequence ID" value="VAX15860.1"/>
    <property type="molecule type" value="Genomic_DNA"/>
</dbReference>
<dbReference type="SUPFAM" id="SSF103481">
    <property type="entry name" value="Multidrug resistance efflux transporter EmrE"/>
    <property type="match status" value="1"/>
</dbReference>
<gene>
    <name evidence="8" type="ORF">MNBD_NITROSPINAE02-1260</name>
</gene>
<keyword evidence="4 6" id="KW-1133">Transmembrane helix</keyword>
<organism evidence="8">
    <name type="scientific">hydrothermal vent metagenome</name>
    <dbReference type="NCBI Taxonomy" id="652676"/>
    <lineage>
        <taxon>unclassified sequences</taxon>
        <taxon>metagenomes</taxon>
        <taxon>ecological metagenomes</taxon>
    </lineage>
</organism>
<feature type="transmembrane region" description="Helical" evidence="6">
    <location>
        <begin position="262"/>
        <end position="280"/>
    </location>
</feature>
<feature type="transmembrane region" description="Helical" evidence="6">
    <location>
        <begin position="30"/>
        <end position="51"/>
    </location>
</feature>
<feature type="transmembrane region" description="Helical" evidence="6">
    <location>
        <begin position="88"/>
        <end position="109"/>
    </location>
</feature>
<evidence type="ECO:0000256" key="4">
    <source>
        <dbReference type="ARBA" id="ARBA00022989"/>
    </source>
</evidence>
<feature type="domain" description="EamA" evidence="7">
    <location>
        <begin position="171"/>
        <end position="301"/>
    </location>
</feature>
<accession>A0A3B1BYS8</accession>
<keyword evidence="3 6" id="KW-0812">Transmembrane</keyword>
<sequence length="322" mass="34445">MGPFIIYRTIPLMACACYPEGHMSNRDTKAYVFLLISSAFFASGYLLARYYNPGSGLGMLITQALFSGALAITVVTWRVSWKIEPHHILPICFNGVVSPVILFTVWSGAMIVTPALAATIVISNAIMIAAISWAIGRKTFVKVEVFALVIGFCGVVWIGLQRGAFGGEAVGIAFLLGGAALIATITVAIERAVMEAGGVTVTRWALWSSFFVALAFTWFTGRLKFYSVEQSGLAFFMGVFSIGTSVALFNSGMSKIGAADAAVFKLLIPFFALIYGIVFLGETPNMNSAVAAVVVILSVALYQKANSGKIKKVTPREEAATR</sequence>
<feature type="transmembrane region" description="Helical" evidence="6">
    <location>
        <begin position="232"/>
        <end position="250"/>
    </location>
</feature>
<dbReference type="PANTHER" id="PTHR32322">
    <property type="entry name" value="INNER MEMBRANE TRANSPORTER"/>
    <property type="match status" value="1"/>
</dbReference>
<dbReference type="PANTHER" id="PTHR32322:SF18">
    <property type="entry name" value="S-ADENOSYLMETHIONINE_S-ADENOSYLHOMOCYSTEINE TRANSPORTER"/>
    <property type="match status" value="1"/>
</dbReference>
<comment type="subcellular location">
    <subcellularLocation>
        <location evidence="1">Cell membrane</location>
        <topology evidence="1">Multi-pass membrane protein</topology>
    </subcellularLocation>
</comment>
<feature type="transmembrane region" description="Helical" evidence="6">
    <location>
        <begin position="143"/>
        <end position="160"/>
    </location>
</feature>
<name>A0A3B1BYS8_9ZZZZ</name>
<proteinExistence type="predicted"/>
<dbReference type="AlphaFoldDB" id="A0A3B1BYS8"/>
<feature type="transmembrane region" description="Helical" evidence="6">
    <location>
        <begin position="115"/>
        <end position="136"/>
    </location>
</feature>
<dbReference type="InterPro" id="IPR037185">
    <property type="entry name" value="EmrE-like"/>
</dbReference>
<evidence type="ECO:0000256" key="1">
    <source>
        <dbReference type="ARBA" id="ARBA00004651"/>
    </source>
</evidence>
<feature type="transmembrane region" description="Helical" evidence="6">
    <location>
        <begin position="201"/>
        <end position="220"/>
    </location>
</feature>
<keyword evidence="2" id="KW-1003">Cell membrane</keyword>
<feature type="transmembrane region" description="Helical" evidence="6">
    <location>
        <begin position="286"/>
        <end position="302"/>
    </location>
</feature>
<protein>
    <submittedName>
        <fullName evidence="8">Permease of the drug/metabolite transporter (DMT) superfamily</fullName>
    </submittedName>
</protein>
<evidence type="ECO:0000256" key="5">
    <source>
        <dbReference type="ARBA" id="ARBA00023136"/>
    </source>
</evidence>
<keyword evidence="5 6" id="KW-0472">Membrane</keyword>
<feature type="transmembrane region" description="Helical" evidence="6">
    <location>
        <begin position="57"/>
        <end position="76"/>
    </location>
</feature>
<dbReference type="InterPro" id="IPR050638">
    <property type="entry name" value="AA-Vitamin_Transporters"/>
</dbReference>
<evidence type="ECO:0000256" key="2">
    <source>
        <dbReference type="ARBA" id="ARBA00022475"/>
    </source>
</evidence>
<feature type="transmembrane region" description="Helical" evidence="6">
    <location>
        <begin position="172"/>
        <end position="189"/>
    </location>
</feature>
<dbReference type="Pfam" id="PF00892">
    <property type="entry name" value="EamA"/>
    <property type="match status" value="1"/>
</dbReference>
<dbReference type="GO" id="GO:0005886">
    <property type="term" value="C:plasma membrane"/>
    <property type="evidence" value="ECO:0007669"/>
    <property type="project" value="UniProtKB-SubCell"/>
</dbReference>
<evidence type="ECO:0000259" key="7">
    <source>
        <dbReference type="Pfam" id="PF00892"/>
    </source>
</evidence>
<evidence type="ECO:0000256" key="3">
    <source>
        <dbReference type="ARBA" id="ARBA00022692"/>
    </source>
</evidence>
<dbReference type="InterPro" id="IPR000620">
    <property type="entry name" value="EamA_dom"/>
</dbReference>
<reference evidence="8" key="1">
    <citation type="submission" date="2018-06" db="EMBL/GenBank/DDBJ databases">
        <authorList>
            <person name="Zhirakovskaya E."/>
        </authorList>
    </citation>
    <scope>NUCLEOTIDE SEQUENCE</scope>
</reference>
<evidence type="ECO:0000256" key="6">
    <source>
        <dbReference type="SAM" id="Phobius"/>
    </source>
</evidence>
<evidence type="ECO:0000313" key="8">
    <source>
        <dbReference type="EMBL" id="VAX15860.1"/>
    </source>
</evidence>